<accession>A0A2M8KQY0</accession>
<dbReference type="EMBL" id="PFED01000227">
    <property type="protein sequence ID" value="PJE62313.1"/>
    <property type="molecule type" value="Genomic_DNA"/>
</dbReference>
<dbReference type="AlphaFoldDB" id="A0A2M8KQY0"/>
<sequence>MSGAVIKKHCQKPCRKNWKLFQYLTIRHREESDVTSDDEAIKTLPRHCEERSDAAICSRDCFSRYKNRDRDDKGHAQRDKGGARDDNPYPLVLK</sequence>
<evidence type="ECO:0000313" key="2">
    <source>
        <dbReference type="EMBL" id="PJE62313.1"/>
    </source>
</evidence>
<reference evidence="3" key="1">
    <citation type="submission" date="2017-09" db="EMBL/GenBank/DDBJ databases">
        <title>Depth-based differentiation of microbial function through sediment-hosted aquifers and enrichment of novel symbionts in the deep terrestrial subsurface.</title>
        <authorList>
            <person name="Probst A.J."/>
            <person name="Ladd B."/>
            <person name="Jarett J.K."/>
            <person name="Geller-Mcgrath D.E."/>
            <person name="Sieber C.M.K."/>
            <person name="Emerson J.B."/>
            <person name="Anantharaman K."/>
            <person name="Thomas B.C."/>
            <person name="Malmstrom R."/>
            <person name="Stieglmeier M."/>
            <person name="Klingl A."/>
            <person name="Woyke T."/>
            <person name="Ryan C.M."/>
            <person name="Banfield J.F."/>
        </authorList>
    </citation>
    <scope>NUCLEOTIDE SEQUENCE [LARGE SCALE GENOMIC DNA]</scope>
</reference>
<evidence type="ECO:0000256" key="1">
    <source>
        <dbReference type="SAM" id="MobiDB-lite"/>
    </source>
</evidence>
<evidence type="ECO:0000313" key="3">
    <source>
        <dbReference type="Proteomes" id="UP000229554"/>
    </source>
</evidence>
<dbReference type="Proteomes" id="UP000229554">
    <property type="component" value="Unassembled WGS sequence"/>
</dbReference>
<feature type="region of interest" description="Disordered" evidence="1">
    <location>
        <begin position="65"/>
        <end position="94"/>
    </location>
</feature>
<gene>
    <name evidence="2" type="ORF">COU88_05620</name>
</gene>
<organism evidence="2 3">
    <name type="scientific">Candidatus Roizmanbacteria bacterium CG10_big_fil_rev_8_21_14_0_10_39_6</name>
    <dbReference type="NCBI Taxonomy" id="1974853"/>
    <lineage>
        <taxon>Bacteria</taxon>
        <taxon>Candidatus Roizmaniibacteriota</taxon>
    </lineage>
</organism>
<name>A0A2M8KQY0_9BACT</name>
<feature type="compositionally biased region" description="Basic and acidic residues" evidence="1">
    <location>
        <begin position="65"/>
        <end position="87"/>
    </location>
</feature>
<protein>
    <submittedName>
        <fullName evidence="2">Uncharacterized protein</fullName>
    </submittedName>
</protein>
<proteinExistence type="predicted"/>
<comment type="caution">
    <text evidence="2">The sequence shown here is derived from an EMBL/GenBank/DDBJ whole genome shotgun (WGS) entry which is preliminary data.</text>
</comment>